<feature type="non-terminal residue" evidence="1">
    <location>
        <position position="271"/>
    </location>
</feature>
<dbReference type="Proteomes" id="UP000030764">
    <property type="component" value="Unassembled WGS sequence"/>
</dbReference>
<name>A0A085LM68_9BILA</name>
<gene>
    <name evidence="1" type="ORF">M513_13068</name>
</gene>
<protein>
    <submittedName>
        <fullName evidence="1">Uncharacterized protein</fullName>
    </submittedName>
</protein>
<reference evidence="1 2" key="1">
    <citation type="journal article" date="2014" name="Nat. Genet.">
        <title>Genome and transcriptome of the porcine whipworm Trichuris suis.</title>
        <authorList>
            <person name="Jex A.R."/>
            <person name="Nejsum P."/>
            <person name="Schwarz E.M."/>
            <person name="Hu L."/>
            <person name="Young N.D."/>
            <person name="Hall R.S."/>
            <person name="Korhonen P.K."/>
            <person name="Liao S."/>
            <person name="Thamsborg S."/>
            <person name="Xia J."/>
            <person name="Xu P."/>
            <person name="Wang S."/>
            <person name="Scheerlinck J.P."/>
            <person name="Hofmann A."/>
            <person name="Sternberg P.W."/>
            <person name="Wang J."/>
            <person name="Gasser R.B."/>
        </authorList>
    </citation>
    <scope>NUCLEOTIDE SEQUENCE [LARGE SCALE GENOMIC DNA]</scope>
    <source>
        <strain evidence="1">DCEP-RM93M</strain>
    </source>
</reference>
<evidence type="ECO:0000313" key="2">
    <source>
        <dbReference type="Proteomes" id="UP000030764"/>
    </source>
</evidence>
<keyword evidence="2" id="KW-1185">Reference proteome</keyword>
<dbReference type="AlphaFoldDB" id="A0A085LM68"/>
<accession>A0A085LM68</accession>
<dbReference type="EMBL" id="KL363397">
    <property type="protein sequence ID" value="KFD46064.1"/>
    <property type="molecule type" value="Genomic_DNA"/>
</dbReference>
<evidence type="ECO:0000313" key="1">
    <source>
        <dbReference type="EMBL" id="KFD46064.1"/>
    </source>
</evidence>
<proteinExistence type="predicted"/>
<organism evidence="1 2">
    <name type="scientific">Trichuris suis</name>
    <name type="common">pig whipworm</name>
    <dbReference type="NCBI Taxonomy" id="68888"/>
    <lineage>
        <taxon>Eukaryota</taxon>
        <taxon>Metazoa</taxon>
        <taxon>Ecdysozoa</taxon>
        <taxon>Nematoda</taxon>
        <taxon>Enoplea</taxon>
        <taxon>Dorylaimia</taxon>
        <taxon>Trichinellida</taxon>
        <taxon>Trichuridae</taxon>
        <taxon>Trichuris</taxon>
    </lineage>
</organism>
<sequence>MVNADRWRIRGKDESLDTNCSPLLQQPVEQTPTSQTIDGQQVPGCDAKQSPQLFSIKKDKEEHPLLDDVNTCHTEREDAHNVDGQELNLVYAGTFGMPLVKDGCLSVCLMGKRRERLTSTQGRPNTGHHLSASCVVMVAIYTSNWCMKRATEMETFGGCCYRWFFVIRTSDQHATTTKQRTTSGRIISVIISYTMKREEDQQKEVNRTTEREDFLWIGFHASDEWAKRISWLCHISLSHMRFCMSSRCLVALKSSWDDKSSTYLLRKGRSG</sequence>